<evidence type="ECO:0008006" key="3">
    <source>
        <dbReference type="Google" id="ProtNLM"/>
    </source>
</evidence>
<name>A0A1F4V8V5_UNCKA</name>
<gene>
    <name evidence="1" type="ORF">A3D91_04100</name>
</gene>
<organism evidence="1 2">
    <name type="scientific">candidate division WWE3 bacterium RIFCSPHIGHO2_02_FULL_38_14</name>
    <dbReference type="NCBI Taxonomy" id="1802620"/>
    <lineage>
        <taxon>Bacteria</taxon>
        <taxon>Katanobacteria</taxon>
    </lineage>
</organism>
<dbReference type="AlphaFoldDB" id="A0A1F4V8V5"/>
<protein>
    <recommendedName>
        <fullName evidence="3">ASCH domain-containing protein</fullName>
    </recommendedName>
</protein>
<evidence type="ECO:0000313" key="1">
    <source>
        <dbReference type="EMBL" id="OGC53597.1"/>
    </source>
</evidence>
<evidence type="ECO:0000313" key="2">
    <source>
        <dbReference type="Proteomes" id="UP000178127"/>
    </source>
</evidence>
<accession>A0A1F4V8V5</accession>
<dbReference type="STRING" id="1802620.A3D91_04100"/>
<reference evidence="1 2" key="1">
    <citation type="journal article" date="2016" name="Nat. Commun.">
        <title>Thousands of microbial genomes shed light on interconnected biogeochemical processes in an aquifer system.</title>
        <authorList>
            <person name="Anantharaman K."/>
            <person name="Brown C.T."/>
            <person name="Hug L.A."/>
            <person name="Sharon I."/>
            <person name="Castelle C.J."/>
            <person name="Probst A.J."/>
            <person name="Thomas B.C."/>
            <person name="Singh A."/>
            <person name="Wilkins M.J."/>
            <person name="Karaoz U."/>
            <person name="Brodie E.L."/>
            <person name="Williams K.H."/>
            <person name="Hubbard S.S."/>
            <person name="Banfield J.F."/>
        </authorList>
    </citation>
    <scope>NUCLEOTIDE SEQUENCE [LARGE SCALE GENOMIC DNA]</scope>
</reference>
<dbReference type="Proteomes" id="UP000178127">
    <property type="component" value="Unassembled WGS sequence"/>
</dbReference>
<dbReference type="EMBL" id="MEVD01000013">
    <property type="protein sequence ID" value="OGC53597.1"/>
    <property type="molecule type" value="Genomic_DNA"/>
</dbReference>
<proteinExistence type="predicted"/>
<sequence>MDHVVIMKKEWELLPKIITGVKKVESRWYKLKTAPWNKVKKGDHLYFKDSGCPVSVKAKVSDIKPFLIENNKHGLEIMQNYAFLDLGENKIPVSVRKYMYNKKYAIFVFFTDIEKIKPFEIDKTGYGIRSAWLCVKKIGSIKKLL</sequence>
<comment type="caution">
    <text evidence="1">The sequence shown here is derived from an EMBL/GenBank/DDBJ whole genome shotgun (WGS) entry which is preliminary data.</text>
</comment>